<dbReference type="Gene3D" id="3.40.850.10">
    <property type="entry name" value="Kinesin motor domain"/>
    <property type="match status" value="1"/>
</dbReference>
<comment type="function">
    <text evidence="9">Plus-end directed microtubule motor that may be used for anterograde axonal transport and could conceivably move cargos in fly neurons different than those moved by kinesin heavy chain or other plus-end directed motors.</text>
</comment>
<evidence type="ECO:0000256" key="10">
    <source>
        <dbReference type="PROSITE-ProRule" id="PRU00283"/>
    </source>
</evidence>
<feature type="coiled-coil region" evidence="12">
    <location>
        <begin position="597"/>
        <end position="758"/>
    </location>
</feature>
<dbReference type="GO" id="GO:0005874">
    <property type="term" value="C:microtubule"/>
    <property type="evidence" value="ECO:0007669"/>
    <property type="project" value="UniProtKB-KW"/>
</dbReference>
<dbReference type="GO" id="GO:0007018">
    <property type="term" value="P:microtubule-based movement"/>
    <property type="evidence" value="ECO:0007669"/>
    <property type="project" value="InterPro"/>
</dbReference>
<evidence type="ECO:0000256" key="11">
    <source>
        <dbReference type="RuleBase" id="RU000394"/>
    </source>
</evidence>
<dbReference type="OrthoDB" id="3176171at2759"/>
<evidence type="ECO:0000256" key="7">
    <source>
        <dbReference type="ARBA" id="ARBA00023175"/>
    </source>
</evidence>
<keyword evidence="7 10" id="KW-0505">Motor protein</keyword>
<evidence type="ECO:0000256" key="6">
    <source>
        <dbReference type="ARBA" id="ARBA00023054"/>
    </source>
</evidence>
<feature type="binding site" evidence="10">
    <location>
        <begin position="250"/>
        <end position="257"/>
    </location>
    <ligand>
        <name>ATP</name>
        <dbReference type="ChEBI" id="CHEBI:30616"/>
    </ligand>
</feature>
<gene>
    <name evidence="15" type="ORF">Fcan01_21304</name>
</gene>
<evidence type="ECO:0000256" key="3">
    <source>
        <dbReference type="ARBA" id="ARBA00022701"/>
    </source>
</evidence>
<evidence type="ECO:0000313" key="16">
    <source>
        <dbReference type="Proteomes" id="UP000198287"/>
    </source>
</evidence>
<dbReference type="PANTHER" id="PTHR47969">
    <property type="entry name" value="CHROMOSOME-ASSOCIATED KINESIN KIF4A-RELATED"/>
    <property type="match status" value="1"/>
</dbReference>
<dbReference type="SMART" id="SM00129">
    <property type="entry name" value="KISc"/>
    <property type="match status" value="1"/>
</dbReference>
<evidence type="ECO:0000256" key="2">
    <source>
        <dbReference type="ARBA" id="ARBA00022490"/>
    </source>
</evidence>
<feature type="compositionally biased region" description="Basic and acidic residues" evidence="13">
    <location>
        <begin position="30"/>
        <end position="46"/>
    </location>
</feature>
<feature type="region of interest" description="Disordered" evidence="13">
    <location>
        <begin position="118"/>
        <end position="151"/>
    </location>
</feature>
<evidence type="ECO:0000256" key="8">
    <source>
        <dbReference type="ARBA" id="ARBA00023212"/>
    </source>
</evidence>
<dbReference type="EMBL" id="LNIX01000020">
    <property type="protein sequence ID" value="OXA44147.1"/>
    <property type="molecule type" value="Genomic_DNA"/>
</dbReference>
<feature type="compositionally biased region" description="Basic and acidic residues" evidence="13">
    <location>
        <begin position="537"/>
        <end position="546"/>
    </location>
</feature>
<dbReference type="GO" id="GO:0008017">
    <property type="term" value="F:microtubule binding"/>
    <property type="evidence" value="ECO:0007669"/>
    <property type="project" value="InterPro"/>
</dbReference>
<dbReference type="AlphaFoldDB" id="A0A226DHG6"/>
<feature type="region of interest" description="Disordered" evidence="13">
    <location>
        <begin position="525"/>
        <end position="574"/>
    </location>
</feature>
<dbReference type="InterPro" id="IPR019821">
    <property type="entry name" value="Kinesin_motor_CS"/>
</dbReference>
<comment type="similarity">
    <text evidence="10 11">Belongs to the TRAFAC class myosin-kinesin ATPase superfamily. Kinesin family.</text>
</comment>
<dbReference type="PROSITE" id="PS50067">
    <property type="entry name" value="KINESIN_MOTOR_2"/>
    <property type="match status" value="1"/>
</dbReference>
<keyword evidence="2" id="KW-0963">Cytoplasm</keyword>
<dbReference type="FunFam" id="3.40.850.10:FF:000029">
    <property type="entry name" value="Kinesin-like protein KIF17"/>
    <property type="match status" value="1"/>
</dbReference>
<evidence type="ECO:0000256" key="13">
    <source>
        <dbReference type="SAM" id="MobiDB-lite"/>
    </source>
</evidence>
<protein>
    <recommendedName>
        <fullName evidence="11">Kinesin-like protein</fullName>
    </recommendedName>
</protein>
<organism evidence="15 16">
    <name type="scientific">Folsomia candida</name>
    <name type="common">Springtail</name>
    <dbReference type="NCBI Taxonomy" id="158441"/>
    <lineage>
        <taxon>Eukaryota</taxon>
        <taxon>Metazoa</taxon>
        <taxon>Ecdysozoa</taxon>
        <taxon>Arthropoda</taxon>
        <taxon>Hexapoda</taxon>
        <taxon>Collembola</taxon>
        <taxon>Entomobryomorpha</taxon>
        <taxon>Isotomoidea</taxon>
        <taxon>Isotomidae</taxon>
        <taxon>Proisotominae</taxon>
        <taxon>Folsomia</taxon>
    </lineage>
</organism>
<evidence type="ECO:0000256" key="4">
    <source>
        <dbReference type="ARBA" id="ARBA00022741"/>
    </source>
</evidence>
<dbReference type="InterPro" id="IPR001752">
    <property type="entry name" value="Kinesin_motor_dom"/>
</dbReference>
<evidence type="ECO:0000256" key="5">
    <source>
        <dbReference type="ARBA" id="ARBA00022840"/>
    </source>
</evidence>
<dbReference type="STRING" id="158441.A0A226DHG6"/>
<proteinExistence type="inferred from homology"/>
<feature type="domain" description="Kinesin motor" evidence="14">
    <location>
        <begin position="161"/>
        <end position="494"/>
    </location>
</feature>
<evidence type="ECO:0000259" key="14">
    <source>
        <dbReference type="PROSITE" id="PS50067"/>
    </source>
</evidence>
<evidence type="ECO:0000256" key="1">
    <source>
        <dbReference type="ARBA" id="ARBA00004245"/>
    </source>
</evidence>
<keyword evidence="16" id="KW-1185">Reference proteome</keyword>
<dbReference type="PRINTS" id="PR00380">
    <property type="entry name" value="KINESINHEAVY"/>
</dbReference>
<evidence type="ECO:0000256" key="12">
    <source>
        <dbReference type="SAM" id="Coils"/>
    </source>
</evidence>
<feature type="region of interest" description="Disordered" evidence="13">
    <location>
        <begin position="1"/>
        <end position="59"/>
    </location>
</feature>
<dbReference type="OMA" id="GKYRYSN"/>
<dbReference type="InterPro" id="IPR036961">
    <property type="entry name" value="Kinesin_motor_dom_sf"/>
</dbReference>
<evidence type="ECO:0000313" key="15">
    <source>
        <dbReference type="EMBL" id="OXA44147.1"/>
    </source>
</evidence>
<accession>A0A226DHG6</accession>
<dbReference type="SUPFAM" id="SSF52540">
    <property type="entry name" value="P-loop containing nucleoside triphosphate hydrolases"/>
    <property type="match status" value="1"/>
</dbReference>
<dbReference type="InterPro" id="IPR027640">
    <property type="entry name" value="Kinesin-like_fam"/>
</dbReference>
<dbReference type="GO" id="GO:0003777">
    <property type="term" value="F:microtubule motor activity"/>
    <property type="evidence" value="ECO:0007669"/>
    <property type="project" value="InterPro"/>
</dbReference>
<keyword evidence="8" id="KW-0206">Cytoskeleton</keyword>
<reference evidence="15 16" key="1">
    <citation type="submission" date="2015-12" db="EMBL/GenBank/DDBJ databases">
        <title>The genome of Folsomia candida.</title>
        <authorList>
            <person name="Faddeeva A."/>
            <person name="Derks M.F."/>
            <person name="Anvar Y."/>
            <person name="Smit S."/>
            <person name="Van Straalen N."/>
            <person name="Roelofs D."/>
        </authorList>
    </citation>
    <scope>NUCLEOTIDE SEQUENCE [LARGE SCALE GENOMIC DNA]</scope>
    <source>
        <strain evidence="15 16">VU population</strain>
        <tissue evidence="15">Whole body</tissue>
    </source>
</reference>
<dbReference type="Pfam" id="PF00225">
    <property type="entry name" value="Kinesin"/>
    <property type="match status" value="1"/>
</dbReference>
<sequence>MDSETLPVRKPPKEVGKVKPQRNQQQQQRGKSDEVTKMNTLNEKKKMMMVGGGDSEDDVSLMDETPPPEAALLIKPIAIDPTKDFYSSTGRPVSPVQFPPSSAVGDEVDVAVPVTTMQPNKVNPTTTSTIERSAGKMEESTSVGSVGAGVIQGRSSGASERVKVVIRSRPLSEKEETEGHESVVQVHPDRNEVEVRRLKSNAGDISESKVFVFDAVFDARTSQLDLYNIAFAPLVDSVLQGFNGTIFAYGQTGTGKTYTMEGVREKESEHGVIPNTFRHIFAHVAENSTKQYLIRASYLEIYQEDIRDLLSKDRKQQRELRENPTSGVYVKDLSTHLCSNLSEINDLMTRGNKNRAVGATNMNEHSSRSHALFMVTIEMSEKWADGRNHFKVGKLNLVDLAGSERQGKTGAVGDRFKEATKINLSLSALGNVIAALVDAKSTHIPYRDSKLTRLLQDSLGGNSRTIMVATIGPASFNWEETITTLRYASRAKKIKNKPKVNEDPKDALLRQYQEEIERLRVELEQKKARQTSTHHAHQSDNLDPTKPRQRKSNQQRSDPDRPTSEEVSAEEEERLRELAAMLEPYGLDPTTDPSVIMEKLAERRKELLQDNLTMKVEKDMLLGKLDETESLVRNTEEECSKLSERIGWLESKVLTGGKDLVDHTNEQKKLLQSKQAELAEQLERYEEMRKRLEEEELTMEELRVNADAFENELQAKSRKYKKLTNRCTSLKDETEKAHDNHSSNMRELETMLMELKKEFALKNVIIDNFIPLSSRKLMEKRMRWDEAEQSYRLAPIDASNALERPPVDRAMVLPLFNISDRGEVIMVKNVHYSNENILQLHPELPQRRTRDYIPPSTDPLLTSLLRRAIDEIESEIVVDCAPPRRPNRIPTAKMPMAVDYFKLGDNLVRRVKSARPPDGILYRDFAIVSRTK</sequence>
<dbReference type="PROSITE" id="PS00411">
    <property type="entry name" value="KINESIN_MOTOR_1"/>
    <property type="match status" value="1"/>
</dbReference>
<keyword evidence="5 10" id="KW-0067">ATP-binding</keyword>
<comment type="subcellular location">
    <subcellularLocation>
        <location evidence="1">Cytoplasm</location>
        <location evidence="1">Cytoskeleton</location>
    </subcellularLocation>
</comment>
<keyword evidence="4 10" id="KW-0547">Nucleotide-binding</keyword>
<comment type="caution">
    <text evidence="15">The sequence shown here is derived from an EMBL/GenBank/DDBJ whole genome shotgun (WGS) entry which is preliminary data.</text>
</comment>
<keyword evidence="3 11" id="KW-0493">Microtubule</keyword>
<dbReference type="InterPro" id="IPR027417">
    <property type="entry name" value="P-loop_NTPase"/>
</dbReference>
<dbReference type="Proteomes" id="UP000198287">
    <property type="component" value="Unassembled WGS sequence"/>
</dbReference>
<name>A0A226DHG6_FOLCA</name>
<feature type="compositionally biased region" description="Polar residues" evidence="13">
    <location>
        <begin position="118"/>
        <end position="131"/>
    </location>
</feature>
<keyword evidence="6 12" id="KW-0175">Coiled coil</keyword>
<dbReference type="PANTHER" id="PTHR47969:SF21">
    <property type="entry name" value="KINESIN-LIKE PROTEIN"/>
    <property type="match status" value="1"/>
</dbReference>
<evidence type="ECO:0000256" key="9">
    <source>
        <dbReference type="ARBA" id="ARBA00060187"/>
    </source>
</evidence>
<dbReference type="GO" id="GO:0005524">
    <property type="term" value="F:ATP binding"/>
    <property type="evidence" value="ECO:0007669"/>
    <property type="project" value="UniProtKB-UniRule"/>
</dbReference>